<dbReference type="Proteomes" id="UP001243009">
    <property type="component" value="Unassembled WGS sequence"/>
</dbReference>
<keyword evidence="2" id="KW-1185">Reference proteome</keyword>
<feature type="non-terminal residue" evidence="1">
    <location>
        <position position="1"/>
    </location>
</feature>
<evidence type="ECO:0000313" key="2">
    <source>
        <dbReference type="Proteomes" id="UP001243009"/>
    </source>
</evidence>
<evidence type="ECO:0000313" key="1">
    <source>
        <dbReference type="EMBL" id="MDO9714329.1"/>
    </source>
</evidence>
<reference evidence="1 2" key="1">
    <citation type="submission" date="2023-08" db="EMBL/GenBank/DDBJ databases">
        <title>The draft genome sequence of Paracraurococcus sp. LOR1-02.</title>
        <authorList>
            <person name="Kingkaew E."/>
            <person name="Tanasupawat S."/>
        </authorList>
    </citation>
    <scope>NUCLEOTIDE SEQUENCE [LARGE SCALE GENOMIC DNA]</scope>
    <source>
        <strain evidence="1 2">LOR1-02</strain>
    </source>
</reference>
<comment type="caution">
    <text evidence="1">The sequence shown here is derived from an EMBL/GenBank/DDBJ whole genome shotgun (WGS) entry which is preliminary data.</text>
</comment>
<proteinExistence type="predicted"/>
<evidence type="ECO:0008006" key="3">
    <source>
        <dbReference type="Google" id="ProtNLM"/>
    </source>
</evidence>
<protein>
    <recommendedName>
        <fullName evidence="3">LysR family transcriptional regulator</fullName>
    </recommendedName>
</protein>
<name>A0ABT9EE07_9PROT</name>
<dbReference type="RefSeq" id="WP_305109162.1">
    <property type="nucleotide sequence ID" value="NZ_JAUTWS010000215.1"/>
</dbReference>
<dbReference type="EMBL" id="JAUTWS010000215">
    <property type="protein sequence ID" value="MDO9714329.1"/>
    <property type="molecule type" value="Genomic_DNA"/>
</dbReference>
<gene>
    <name evidence="1" type="ORF">Q7A36_38915</name>
</gene>
<accession>A0ABT9EE07</accession>
<organism evidence="1 2">
    <name type="scientific">Paracraurococcus lichenis</name>
    <dbReference type="NCBI Taxonomy" id="3064888"/>
    <lineage>
        <taxon>Bacteria</taxon>
        <taxon>Pseudomonadati</taxon>
        <taxon>Pseudomonadota</taxon>
        <taxon>Alphaproteobacteria</taxon>
        <taxon>Acetobacterales</taxon>
        <taxon>Roseomonadaceae</taxon>
        <taxon>Paracraurococcus</taxon>
    </lineage>
</organism>
<sequence length="126" mass="14253">AAAEMRLQITAGLRDLNHPLVSVLRRDDIAPLLGHGRQILVYVGEISRDVHWTAELMEQHPELRVVYLSPHPWASLNYRRGRCLLAPCSPATLNTAMLRRMVRELLAQDDRPASYADLARARVTHA</sequence>